<evidence type="ECO:0008006" key="3">
    <source>
        <dbReference type="Google" id="ProtNLM"/>
    </source>
</evidence>
<evidence type="ECO:0000313" key="1">
    <source>
        <dbReference type="EMBL" id="RPA89978.1"/>
    </source>
</evidence>
<name>A0A3N4IYX1_9PEZI</name>
<protein>
    <recommendedName>
        <fullName evidence="3">DUF4219 domain-containing protein</fullName>
    </recommendedName>
</protein>
<dbReference type="AlphaFoldDB" id="A0A3N4IYX1"/>
<proteinExistence type="predicted"/>
<accession>A0A3N4IYX1</accession>
<reference evidence="1 2" key="1">
    <citation type="journal article" date="2018" name="Nat. Ecol. Evol.">
        <title>Pezizomycetes genomes reveal the molecular basis of ectomycorrhizal truffle lifestyle.</title>
        <authorList>
            <person name="Murat C."/>
            <person name="Payen T."/>
            <person name="Noel B."/>
            <person name="Kuo A."/>
            <person name="Morin E."/>
            <person name="Chen J."/>
            <person name="Kohler A."/>
            <person name="Krizsan K."/>
            <person name="Balestrini R."/>
            <person name="Da Silva C."/>
            <person name="Montanini B."/>
            <person name="Hainaut M."/>
            <person name="Levati E."/>
            <person name="Barry K.W."/>
            <person name="Belfiori B."/>
            <person name="Cichocki N."/>
            <person name="Clum A."/>
            <person name="Dockter R.B."/>
            <person name="Fauchery L."/>
            <person name="Guy J."/>
            <person name="Iotti M."/>
            <person name="Le Tacon F."/>
            <person name="Lindquist E.A."/>
            <person name="Lipzen A."/>
            <person name="Malagnac F."/>
            <person name="Mello A."/>
            <person name="Molinier V."/>
            <person name="Miyauchi S."/>
            <person name="Poulain J."/>
            <person name="Riccioni C."/>
            <person name="Rubini A."/>
            <person name="Sitrit Y."/>
            <person name="Splivallo R."/>
            <person name="Traeger S."/>
            <person name="Wang M."/>
            <person name="Zifcakova L."/>
            <person name="Wipf D."/>
            <person name="Zambonelli A."/>
            <person name="Paolocci F."/>
            <person name="Nowrousian M."/>
            <person name="Ottonello S."/>
            <person name="Baldrian P."/>
            <person name="Spatafora J.W."/>
            <person name="Henrissat B."/>
            <person name="Nagy L.G."/>
            <person name="Aury J.M."/>
            <person name="Wincker P."/>
            <person name="Grigoriev I.V."/>
            <person name="Bonfante P."/>
            <person name="Martin F.M."/>
        </authorList>
    </citation>
    <scope>NUCLEOTIDE SEQUENCE [LARGE SCALE GENOMIC DNA]</scope>
    <source>
        <strain evidence="1 2">120613-1</strain>
    </source>
</reference>
<gene>
    <name evidence="1" type="ORF">L873DRAFT_1719870</name>
</gene>
<organism evidence="1 2">
    <name type="scientific">Choiromyces venosus 120613-1</name>
    <dbReference type="NCBI Taxonomy" id="1336337"/>
    <lineage>
        <taxon>Eukaryota</taxon>
        <taxon>Fungi</taxon>
        <taxon>Dikarya</taxon>
        <taxon>Ascomycota</taxon>
        <taxon>Pezizomycotina</taxon>
        <taxon>Pezizomycetes</taxon>
        <taxon>Pezizales</taxon>
        <taxon>Tuberaceae</taxon>
        <taxon>Choiromyces</taxon>
    </lineage>
</organism>
<dbReference type="OrthoDB" id="10540869at2759"/>
<sequence>MLNHANSNTLTVNIETTTSTLQSQTMYQLKYGEFPKLNHLNYSQWHKHMELILHAEDAFEITLGNEETPPENQCIQNADFCHYKGKALALIFESCTITAQ</sequence>
<dbReference type="EMBL" id="ML120548">
    <property type="protein sequence ID" value="RPA89978.1"/>
    <property type="molecule type" value="Genomic_DNA"/>
</dbReference>
<keyword evidence="2" id="KW-1185">Reference proteome</keyword>
<dbReference type="Proteomes" id="UP000276215">
    <property type="component" value="Unassembled WGS sequence"/>
</dbReference>
<evidence type="ECO:0000313" key="2">
    <source>
        <dbReference type="Proteomes" id="UP000276215"/>
    </source>
</evidence>